<dbReference type="RefSeq" id="WP_074261752.1">
    <property type="nucleotide sequence ID" value="NZ_FSRJ01000005.1"/>
</dbReference>
<evidence type="ECO:0000313" key="3">
    <source>
        <dbReference type="Proteomes" id="UP000184699"/>
    </source>
</evidence>
<keyword evidence="1" id="KW-0812">Transmembrane</keyword>
<feature type="transmembrane region" description="Helical" evidence="1">
    <location>
        <begin position="28"/>
        <end position="49"/>
    </location>
</feature>
<keyword evidence="1" id="KW-1133">Transmembrane helix</keyword>
<gene>
    <name evidence="2" type="ORF">SAMN05443544_3624</name>
</gene>
<feature type="transmembrane region" description="Helical" evidence="1">
    <location>
        <begin position="5"/>
        <end position="22"/>
    </location>
</feature>
<dbReference type="EMBL" id="FSRJ01000005">
    <property type="protein sequence ID" value="SIO26439.1"/>
    <property type="molecule type" value="Genomic_DNA"/>
</dbReference>
<evidence type="ECO:0000313" key="2">
    <source>
        <dbReference type="EMBL" id="SIO26439.1"/>
    </source>
</evidence>
<organism evidence="2 3">
    <name type="scientific">Agromyces cerinus subsp. cerinus</name>
    <dbReference type="NCBI Taxonomy" id="232089"/>
    <lineage>
        <taxon>Bacteria</taxon>
        <taxon>Bacillati</taxon>
        <taxon>Actinomycetota</taxon>
        <taxon>Actinomycetes</taxon>
        <taxon>Micrococcales</taxon>
        <taxon>Microbacteriaceae</taxon>
        <taxon>Agromyces</taxon>
    </lineage>
</organism>
<keyword evidence="1" id="KW-0472">Membrane</keyword>
<reference evidence="3" key="1">
    <citation type="submission" date="2016-11" db="EMBL/GenBank/DDBJ databases">
        <authorList>
            <person name="Varghese N."/>
            <person name="Submissions S."/>
        </authorList>
    </citation>
    <scope>NUCLEOTIDE SEQUENCE [LARGE SCALE GENOMIC DNA]</scope>
    <source>
        <strain evidence="3">DSM 8595</strain>
    </source>
</reference>
<dbReference type="Proteomes" id="UP000184699">
    <property type="component" value="Unassembled WGS sequence"/>
</dbReference>
<proteinExistence type="predicted"/>
<dbReference type="AlphaFoldDB" id="A0A1N6I375"/>
<dbReference type="STRING" id="232089.SAMN05443544_3624"/>
<keyword evidence="3" id="KW-1185">Reference proteome</keyword>
<evidence type="ECO:0000256" key="1">
    <source>
        <dbReference type="SAM" id="Phobius"/>
    </source>
</evidence>
<protein>
    <recommendedName>
        <fullName evidence="4">Flagellar biosynthesis protein FlhA</fullName>
    </recommendedName>
</protein>
<sequence length="67" mass="7539">MSRTVWTVIGVIVAVVIAWFLVDVLFSLLWFIGKLVIVAVVAVVVYFVLRNVFGGRSDDGRRDSIER</sequence>
<accession>A0A1N6I375</accession>
<name>A0A1N6I375_9MICO</name>
<evidence type="ECO:0008006" key="4">
    <source>
        <dbReference type="Google" id="ProtNLM"/>
    </source>
</evidence>